<dbReference type="Pfam" id="PF01741">
    <property type="entry name" value="MscL"/>
    <property type="match status" value="1"/>
</dbReference>
<proteinExistence type="predicted"/>
<dbReference type="InterPro" id="IPR037673">
    <property type="entry name" value="MSC/AndL"/>
</dbReference>
<sequence length="132" mass="14197">MSGFKKFLLRGNLIELAVAVVVGAAFSALVTAFVNAFIGPLIALLGGQPNFNSLAFTISGTRFPYGVFITAVISFLIIAAVVYFLVVLPTTKLLERLNRAEKAGEQQCPHCLSDIPLMATRCRFCTTELTPA</sequence>
<evidence type="ECO:0000256" key="7">
    <source>
        <dbReference type="ARBA" id="ARBA00023136"/>
    </source>
</evidence>
<evidence type="ECO:0000256" key="8">
    <source>
        <dbReference type="ARBA" id="ARBA00023303"/>
    </source>
</evidence>
<protein>
    <submittedName>
        <fullName evidence="10">Large conductance mechanosensitive channel protein MscL</fullName>
    </submittedName>
</protein>
<comment type="subcellular location">
    <subcellularLocation>
        <location evidence="1">Membrane</location>
        <topology evidence="1">Multi-pass membrane protein</topology>
    </subcellularLocation>
</comment>
<keyword evidence="2" id="KW-0813">Transport</keyword>
<keyword evidence="11" id="KW-1185">Reference proteome</keyword>
<evidence type="ECO:0000313" key="10">
    <source>
        <dbReference type="EMBL" id="GAA4140468.1"/>
    </source>
</evidence>
<dbReference type="PANTHER" id="PTHR30266:SF2">
    <property type="entry name" value="LARGE-CONDUCTANCE MECHANOSENSITIVE CHANNEL"/>
    <property type="match status" value="1"/>
</dbReference>
<dbReference type="Proteomes" id="UP001500266">
    <property type="component" value="Unassembled WGS sequence"/>
</dbReference>
<evidence type="ECO:0000256" key="4">
    <source>
        <dbReference type="ARBA" id="ARBA00022692"/>
    </source>
</evidence>
<dbReference type="EMBL" id="BAABDO010000033">
    <property type="protein sequence ID" value="GAA4140468.1"/>
    <property type="molecule type" value="Genomic_DNA"/>
</dbReference>
<keyword evidence="8" id="KW-0407">Ion channel</keyword>
<accession>A0ABP7YU07</accession>
<dbReference type="NCBIfam" id="TIGR00220">
    <property type="entry name" value="mscL"/>
    <property type="match status" value="1"/>
</dbReference>
<feature type="transmembrane region" description="Helical" evidence="9">
    <location>
        <begin position="65"/>
        <end position="88"/>
    </location>
</feature>
<dbReference type="PRINTS" id="PR01264">
    <property type="entry name" value="MECHCHANNEL"/>
</dbReference>
<evidence type="ECO:0000256" key="2">
    <source>
        <dbReference type="ARBA" id="ARBA00022448"/>
    </source>
</evidence>
<name>A0ABP7YU07_9ACTN</name>
<keyword evidence="5 9" id="KW-1133">Transmembrane helix</keyword>
<evidence type="ECO:0000313" key="11">
    <source>
        <dbReference type="Proteomes" id="UP001500266"/>
    </source>
</evidence>
<dbReference type="Gene3D" id="1.10.1200.120">
    <property type="entry name" value="Large-conductance mechanosensitive channel, MscL, domain 1"/>
    <property type="match status" value="1"/>
</dbReference>
<reference evidence="11" key="1">
    <citation type="journal article" date="2019" name="Int. J. Syst. Evol. Microbiol.">
        <title>The Global Catalogue of Microorganisms (GCM) 10K type strain sequencing project: providing services to taxonomists for standard genome sequencing and annotation.</title>
        <authorList>
            <consortium name="The Broad Institute Genomics Platform"/>
            <consortium name="The Broad Institute Genome Sequencing Center for Infectious Disease"/>
            <person name="Wu L."/>
            <person name="Ma J."/>
        </authorList>
    </citation>
    <scope>NUCLEOTIDE SEQUENCE [LARGE SCALE GENOMIC DNA]</scope>
    <source>
        <strain evidence="11">JCM 17316</strain>
    </source>
</reference>
<dbReference type="SUPFAM" id="SSF81330">
    <property type="entry name" value="Gated mechanosensitive channel"/>
    <property type="match status" value="1"/>
</dbReference>
<keyword evidence="7 9" id="KW-0472">Membrane</keyword>
<evidence type="ECO:0000256" key="5">
    <source>
        <dbReference type="ARBA" id="ARBA00022989"/>
    </source>
</evidence>
<gene>
    <name evidence="10" type="primary">mscL</name>
    <name evidence="10" type="ORF">GCM10022416_27620</name>
</gene>
<organism evidence="10 11">
    <name type="scientific">Actinomadura keratinilytica</name>
    <dbReference type="NCBI Taxonomy" id="547461"/>
    <lineage>
        <taxon>Bacteria</taxon>
        <taxon>Bacillati</taxon>
        <taxon>Actinomycetota</taxon>
        <taxon>Actinomycetes</taxon>
        <taxon>Streptosporangiales</taxon>
        <taxon>Thermomonosporaceae</taxon>
        <taxon>Actinomadura</taxon>
    </lineage>
</organism>
<feature type="transmembrane region" description="Helical" evidence="9">
    <location>
        <begin position="12"/>
        <end position="45"/>
    </location>
</feature>
<keyword evidence="6" id="KW-0406">Ion transport</keyword>
<evidence type="ECO:0000256" key="9">
    <source>
        <dbReference type="SAM" id="Phobius"/>
    </source>
</evidence>
<keyword evidence="4 9" id="KW-0812">Transmembrane</keyword>
<dbReference type="PANTHER" id="PTHR30266">
    <property type="entry name" value="MECHANOSENSITIVE CHANNEL MSCL"/>
    <property type="match status" value="1"/>
</dbReference>
<evidence type="ECO:0000256" key="3">
    <source>
        <dbReference type="ARBA" id="ARBA00022475"/>
    </source>
</evidence>
<comment type="caution">
    <text evidence="10">The sequence shown here is derived from an EMBL/GenBank/DDBJ whole genome shotgun (WGS) entry which is preliminary data.</text>
</comment>
<dbReference type="InterPro" id="IPR001185">
    <property type="entry name" value="MS_channel"/>
</dbReference>
<evidence type="ECO:0000256" key="6">
    <source>
        <dbReference type="ARBA" id="ARBA00023065"/>
    </source>
</evidence>
<dbReference type="InterPro" id="IPR036019">
    <property type="entry name" value="MscL_channel"/>
</dbReference>
<evidence type="ECO:0000256" key="1">
    <source>
        <dbReference type="ARBA" id="ARBA00004141"/>
    </source>
</evidence>
<dbReference type="RefSeq" id="WP_345021272.1">
    <property type="nucleotide sequence ID" value="NZ_BAABDO010000033.1"/>
</dbReference>
<keyword evidence="3" id="KW-1003">Cell membrane</keyword>